<keyword evidence="6" id="KW-0472">Membrane</keyword>
<dbReference type="CDD" id="cd09877">
    <property type="entry name" value="PIN_YacL-like"/>
    <property type="match status" value="1"/>
</dbReference>
<dbReference type="PANTHER" id="PTHR11603">
    <property type="entry name" value="AAA FAMILY ATPASE"/>
    <property type="match status" value="1"/>
</dbReference>
<dbReference type="RefSeq" id="WP_137642887.1">
    <property type="nucleotide sequence ID" value="NZ_BJEA01000011.1"/>
</dbReference>
<dbReference type="InterPro" id="IPR052041">
    <property type="entry name" value="Nucleic_acid_metab_PIN/TRAM"/>
</dbReference>
<feature type="transmembrane region" description="Helical" evidence="6">
    <location>
        <begin position="108"/>
        <end position="129"/>
    </location>
</feature>
<feature type="region of interest" description="Disordered" evidence="5">
    <location>
        <begin position="364"/>
        <end position="414"/>
    </location>
</feature>
<dbReference type="SUPFAM" id="SSF103473">
    <property type="entry name" value="MFS general substrate transporter"/>
    <property type="match status" value="1"/>
</dbReference>
<evidence type="ECO:0000313" key="9">
    <source>
        <dbReference type="Proteomes" id="UP001589691"/>
    </source>
</evidence>
<dbReference type="InterPro" id="IPR002792">
    <property type="entry name" value="TRAM_dom"/>
</dbReference>
<organism evidence="8 9">
    <name type="scientific">Lactiplantibacillus modestisalitolerans</name>
    <dbReference type="NCBI Taxonomy" id="1457219"/>
    <lineage>
        <taxon>Bacteria</taxon>
        <taxon>Bacillati</taxon>
        <taxon>Bacillota</taxon>
        <taxon>Bacilli</taxon>
        <taxon>Lactobacillales</taxon>
        <taxon>Lactobacillaceae</taxon>
        <taxon>Lactiplantibacillus</taxon>
    </lineage>
</organism>
<dbReference type="SMART" id="SM00670">
    <property type="entry name" value="PINc"/>
    <property type="match status" value="1"/>
</dbReference>
<evidence type="ECO:0000256" key="5">
    <source>
        <dbReference type="SAM" id="MobiDB-lite"/>
    </source>
</evidence>
<feature type="compositionally biased region" description="Basic and acidic residues" evidence="5">
    <location>
        <begin position="365"/>
        <end position="380"/>
    </location>
</feature>
<evidence type="ECO:0000313" key="8">
    <source>
        <dbReference type="EMBL" id="MFB9768281.1"/>
    </source>
</evidence>
<dbReference type="InterPro" id="IPR036259">
    <property type="entry name" value="MFS_trans_sf"/>
</dbReference>
<evidence type="ECO:0000259" key="7">
    <source>
        <dbReference type="PROSITE" id="PS50926"/>
    </source>
</evidence>
<dbReference type="Gene3D" id="3.40.50.1010">
    <property type="entry name" value="5'-nuclease"/>
    <property type="match status" value="1"/>
</dbReference>
<sequence>MKKLTVRLVFIVVGGTLGLTYLPFLWEALWSQPSALLDNIFTNFLLGALVLWVLSLFLANAAMHLVDRVEKNLSKQNPMTLLFGSIGFIIGLLIAVLISQLFSRSPLFLMNTVVPIILMLFFGYIGARVGTTRIDEWRKVFNFRRREKEASPEITDAQPDQNYHHYKILDTNILIDGRIYDLVKTGFLEGTLLVPNFVLYELQYIADSADSIKRVRGRRGLDILNKLQNEKIIPIEMYEGDFEDIPEVDSKLIQLAKKVNGVIVTNDYNLNKVIEFQNVQVLNINQLAKSLKPRVIPGEAMNVMVVKNGSERQQGVGYLDDGTMVVVEDGKYYINEKVDVIVTSALQTDAGRMIFARLAHASRGLPDETDAKSDAATKKDAGKKHRNHNHTGNNQQSGNGSHGGNGNRGQRRKS</sequence>
<keyword evidence="3" id="KW-0378">Hydrolase</keyword>
<dbReference type="PROSITE" id="PS50926">
    <property type="entry name" value="TRAM"/>
    <property type="match status" value="1"/>
</dbReference>
<dbReference type="SUPFAM" id="SSF88723">
    <property type="entry name" value="PIN domain-like"/>
    <property type="match status" value="1"/>
</dbReference>
<dbReference type="InterPro" id="IPR002716">
    <property type="entry name" value="PIN_dom"/>
</dbReference>
<comment type="cofactor">
    <cofactor evidence="1">
        <name>Mg(2+)</name>
        <dbReference type="ChEBI" id="CHEBI:18420"/>
    </cofactor>
</comment>
<keyword evidence="2" id="KW-0540">Nuclease</keyword>
<gene>
    <name evidence="8" type="ORF">ACFFLI_00110</name>
</gene>
<feature type="transmembrane region" description="Helical" evidence="6">
    <location>
        <begin position="44"/>
        <end position="66"/>
    </location>
</feature>
<keyword evidence="6" id="KW-0812">Transmembrane</keyword>
<keyword evidence="9" id="KW-1185">Reference proteome</keyword>
<accession>A0ABV5WRU6</accession>
<feature type="compositionally biased region" description="Low complexity" evidence="5">
    <location>
        <begin position="390"/>
        <end position="399"/>
    </location>
</feature>
<proteinExistence type="predicted"/>
<dbReference type="Proteomes" id="UP001589691">
    <property type="component" value="Unassembled WGS sequence"/>
</dbReference>
<protein>
    <submittedName>
        <fullName evidence="8">PIN/TRAM domain-containing protein</fullName>
    </submittedName>
</protein>
<reference evidence="8 9" key="1">
    <citation type="submission" date="2024-09" db="EMBL/GenBank/DDBJ databases">
        <authorList>
            <person name="Sun Q."/>
            <person name="Mori K."/>
        </authorList>
    </citation>
    <scope>NUCLEOTIDE SEQUENCE [LARGE SCALE GENOMIC DNA]</scope>
    <source>
        <strain evidence="8 9">TBRC 4576</strain>
    </source>
</reference>
<evidence type="ECO:0000256" key="3">
    <source>
        <dbReference type="ARBA" id="ARBA00022801"/>
    </source>
</evidence>
<feature type="transmembrane region" description="Helical" evidence="6">
    <location>
        <begin position="7"/>
        <end position="24"/>
    </location>
</feature>
<keyword evidence="6" id="KW-1133">Transmembrane helix</keyword>
<evidence type="ECO:0000256" key="6">
    <source>
        <dbReference type="SAM" id="Phobius"/>
    </source>
</evidence>
<dbReference type="Pfam" id="PF01850">
    <property type="entry name" value="PIN"/>
    <property type="match status" value="1"/>
</dbReference>
<keyword evidence="4" id="KW-0460">Magnesium</keyword>
<evidence type="ECO:0000256" key="1">
    <source>
        <dbReference type="ARBA" id="ARBA00001946"/>
    </source>
</evidence>
<feature type="transmembrane region" description="Helical" evidence="6">
    <location>
        <begin position="78"/>
        <end position="102"/>
    </location>
</feature>
<dbReference type="InterPro" id="IPR029060">
    <property type="entry name" value="PIN-like_dom_sf"/>
</dbReference>
<evidence type="ECO:0000256" key="4">
    <source>
        <dbReference type="ARBA" id="ARBA00022842"/>
    </source>
</evidence>
<name>A0ABV5WRU6_9LACO</name>
<comment type="caution">
    <text evidence="8">The sequence shown here is derived from an EMBL/GenBank/DDBJ whole genome shotgun (WGS) entry which is preliminary data.</text>
</comment>
<dbReference type="PANTHER" id="PTHR11603:SF147">
    <property type="entry name" value="MEMBRANE PROTEIN"/>
    <property type="match status" value="1"/>
</dbReference>
<feature type="domain" description="TRAM" evidence="7">
    <location>
        <begin position="294"/>
        <end position="355"/>
    </location>
</feature>
<evidence type="ECO:0000256" key="2">
    <source>
        <dbReference type="ARBA" id="ARBA00022722"/>
    </source>
</evidence>
<dbReference type="EMBL" id="JBHLZY010000001">
    <property type="protein sequence ID" value="MFB9768281.1"/>
    <property type="molecule type" value="Genomic_DNA"/>
</dbReference>